<feature type="binding site" evidence="8">
    <location>
        <begin position="30"/>
        <end position="37"/>
    </location>
    <ligand>
        <name>ATP</name>
        <dbReference type="ChEBI" id="CHEBI:30616"/>
    </ligand>
</feature>
<protein>
    <recommendedName>
        <fullName evidence="8">Pantothenate synthetase</fullName>
        <shortName evidence="8">PS</shortName>
        <ecNumber evidence="8">6.3.2.1</ecNumber>
    </recommendedName>
    <alternativeName>
        <fullName evidence="8">Pantoate--beta-alanine ligase</fullName>
    </alternativeName>
    <alternativeName>
        <fullName evidence="8">Pantoate-activating enzyme</fullName>
    </alternativeName>
</protein>
<dbReference type="GO" id="GO:0005829">
    <property type="term" value="C:cytosol"/>
    <property type="evidence" value="ECO:0007669"/>
    <property type="project" value="TreeGrafter"/>
</dbReference>
<comment type="subunit">
    <text evidence="8">Homodimer.</text>
</comment>
<feature type="binding site" evidence="8">
    <location>
        <position position="61"/>
    </location>
    <ligand>
        <name>(R)-pantoate</name>
        <dbReference type="ChEBI" id="CHEBI:15980"/>
    </ligand>
</feature>
<comment type="catalytic activity">
    <reaction evidence="7 8">
        <text>(R)-pantoate + beta-alanine + ATP = (R)-pantothenate + AMP + diphosphate + H(+)</text>
        <dbReference type="Rhea" id="RHEA:10912"/>
        <dbReference type="ChEBI" id="CHEBI:15378"/>
        <dbReference type="ChEBI" id="CHEBI:15980"/>
        <dbReference type="ChEBI" id="CHEBI:29032"/>
        <dbReference type="ChEBI" id="CHEBI:30616"/>
        <dbReference type="ChEBI" id="CHEBI:33019"/>
        <dbReference type="ChEBI" id="CHEBI:57966"/>
        <dbReference type="ChEBI" id="CHEBI:456215"/>
        <dbReference type="EC" id="6.3.2.1"/>
    </reaction>
</comment>
<comment type="similarity">
    <text evidence="2 8">Belongs to the pantothenate synthetase family.</text>
</comment>
<comment type="caution">
    <text evidence="9">The sequence shown here is derived from an EMBL/GenBank/DDBJ whole genome shotgun (WGS) entry which is preliminary data.</text>
</comment>
<dbReference type="Gene3D" id="3.40.50.620">
    <property type="entry name" value="HUPs"/>
    <property type="match status" value="1"/>
</dbReference>
<dbReference type="PANTHER" id="PTHR21299">
    <property type="entry name" value="CYTIDYLATE KINASE/PANTOATE-BETA-ALANINE LIGASE"/>
    <property type="match status" value="1"/>
</dbReference>
<keyword evidence="6 8" id="KW-0067">ATP-binding</keyword>
<name>U7UNC3_9FIRM</name>
<evidence type="ECO:0000256" key="3">
    <source>
        <dbReference type="ARBA" id="ARBA00022598"/>
    </source>
</evidence>
<accession>U7UNC3</accession>
<feature type="active site" description="Proton donor" evidence="8">
    <location>
        <position position="37"/>
    </location>
</feature>
<dbReference type="Pfam" id="PF02569">
    <property type="entry name" value="Pantoate_ligase"/>
    <property type="match status" value="1"/>
</dbReference>
<dbReference type="InterPro" id="IPR014729">
    <property type="entry name" value="Rossmann-like_a/b/a_fold"/>
</dbReference>
<dbReference type="UniPathway" id="UPA00028">
    <property type="reaction ID" value="UER00005"/>
</dbReference>
<dbReference type="NCBIfam" id="TIGR00018">
    <property type="entry name" value="panC"/>
    <property type="match status" value="1"/>
</dbReference>
<dbReference type="PATRIC" id="fig|1111454.3.peg.905"/>
<dbReference type="HAMAP" id="MF_00158">
    <property type="entry name" value="PanC"/>
    <property type="match status" value="1"/>
</dbReference>
<evidence type="ECO:0000256" key="2">
    <source>
        <dbReference type="ARBA" id="ARBA00009256"/>
    </source>
</evidence>
<keyword evidence="10" id="KW-1185">Reference proteome</keyword>
<evidence type="ECO:0000256" key="7">
    <source>
        <dbReference type="ARBA" id="ARBA00048258"/>
    </source>
</evidence>
<comment type="miscellaneous">
    <text evidence="8">The reaction proceeds by a bi uni uni bi ping pong mechanism.</text>
</comment>
<comment type="subcellular location">
    <subcellularLocation>
        <location evidence="8">Cytoplasm</location>
    </subcellularLocation>
</comment>
<dbReference type="RefSeq" id="WP_023053406.1">
    <property type="nucleotide sequence ID" value="NZ_AWXA01000024.1"/>
</dbReference>
<dbReference type="Proteomes" id="UP000017090">
    <property type="component" value="Unassembled WGS sequence"/>
</dbReference>
<keyword evidence="5 8" id="KW-0547">Nucleotide-binding</keyword>
<feature type="binding site" evidence="8">
    <location>
        <begin position="185"/>
        <end position="188"/>
    </location>
    <ligand>
        <name>ATP</name>
        <dbReference type="ChEBI" id="CHEBI:30616"/>
    </ligand>
</feature>
<dbReference type="CDD" id="cd00560">
    <property type="entry name" value="PanC"/>
    <property type="match status" value="1"/>
</dbReference>
<feature type="binding site" evidence="8">
    <location>
        <position position="61"/>
    </location>
    <ligand>
        <name>beta-alanine</name>
        <dbReference type="ChEBI" id="CHEBI:57966"/>
    </ligand>
</feature>
<keyword evidence="8" id="KW-0963">Cytoplasm</keyword>
<feature type="binding site" evidence="8">
    <location>
        <position position="154"/>
    </location>
    <ligand>
        <name>(R)-pantoate</name>
        <dbReference type="ChEBI" id="CHEBI:15980"/>
    </ligand>
</feature>
<comment type="caution">
    <text evidence="8">Lacks conserved residue(s) required for the propagation of feature annotation.</text>
</comment>
<dbReference type="FunFam" id="3.40.50.620:FF:000013">
    <property type="entry name" value="Pantothenate synthetase"/>
    <property type="match status" value="1"/>
</dbReference>
<keyword evidence="3 8" id="KW-0436">Ligase</keyword>
<evidence type="ECO:0000256" key="5">
    <source>
        <dbReference type="ARBA" id="ARBA00022741"/>
    </source>
</evidence>
<dbReference type="FunFam" id="3.30.1300.10:FF:000001">
    <property type="entry name" value="Pantothenate synthetase"/>
    <property type="match status" value="1"/>
</dbReference>
<dbReference type="eggNOG" id="COG0414">
    <property type="taxonomic scope" value="Bacteria"/>
</dbReference>
<evidence type="ECO:0000313" key="10">
    <source>
        <dbReference type="Proteomes" id="UP000017090"/>
    </source>
</evidence>
<dbReference type="SUPFAM" id="SSF52374">
    <property type="entry name" value="Nucleotidylyl transferase"/>
    <property type="match status" value="1"/>
</dbReference>
<dbReference type="EMBL" id="AWXA01000024">
    <property type="protein sequence ID" value="ERT60404.1"/>
    <property type="molecule type" value="Genomic_DNA"/>
</dbReference>
<dbReference type="GO" id="GO:0004592">
    <property type="term" value="F:pantoate-beta-alanine ligase activity"/>
    <property type="evidence" value="ECO:0007669"/>
    <property type="project" value="UniProtKB-UniRule"/>
</dbReference>
<comment type="pathway">
    <text evidence="1 8">Cofactor biosynthesis; (R)-pantothenate biosynthesis; (R)-pantothenate from (R)-pantoate and beta-alanine: step 1/1.</text>
</comment>
<dbReference type="GO" id="GO:0005524">
    <property type="term" value="F:ATP binding"/>
    <property type="evidence" value="ECO:0007669"/>
    <property type="project" value="UniProtKB-KW"/>
</dbReference>
<dbReference type="Gene3D" id="3.30.1300.10">
    <property type="entry name" value="Pantoate-beta-alanine ligase, C-terminal domain"/>
    <property type="match status" value="1"/>
</dbReference>
<gene>
    <name evidence="8 9" type="primary">panC</name>
    <name evidence="9" type="ORF">HMPREF1250_0300</name>
</gene>
<comment type="function">
    <text evidence="8">Catalyzes the condensation of pantoate with beta-alanine in an ATP-dependent reaction via a pantoyl-adenylate intermediate.</text>
</comment>
<organism evidence="9 10">
    <name type="scientific">Megasphaera vaginalis</name>
    <name type="common">ex Srinivasan et al. 2021</name>
    <dbReference type="NCBI Taxonomy" id="1111454"/>
    <lineage>
        <taxon>Bacteria</taxon>
        <taxon>Bacillati</taxon>
        <taxon>Bacillota</taxon>
        <taxon>Negativicutes</taxon>
        <taxon>Veillonellales</taxon>
        <taxon>Veillonellaceae</taxon>
        <taxon>Megasphaera</taxon>
    </lineage>
</organism>
<dbReference type="InterPro" id="IPR042176">
    <property type="entry name" value="Pantoate_ligase_C"/>
</dbReference>
<dbReference type="AlphaFoldDB" id="U7UNC3"/>
<dbReference type="EC" id="6.3.2.1" evidence="8"/>
<dbReference type="InterPro" id="IPR003721">
    <property type="entry name" value="Pantoate_ligase"/>
</dbReference>
<proteinExistence type="inferred from homology"/>
<dbReference type="PANTHER" id="PTHR21299:SF1">
    <property type="entry name" value="PANTOATE--BETA-ALANINE LIGASE"/>
    <property type="match status" value="1"/>
</dbReference>
<sequence>MKILTTITEIQAYTAAVKKEGKTIGLCPTMGALHDGHMTLMDAARKRCDTVIASVFVNPVQFGPNEDYAAYPRTFSDDCAKLEAHHVDAVFHPEVAALYPKGYSTYVNVEGDYTQILCGAKRPTHFRGVATVLVKLMNLSRADEAFFGQKDAQQVVVVKNFVKDLNLPVRINMVPIHREASGLAMSSRNKYLSSEEKDKAVVLYRSLQSAAKAYECGERRSRALRQIASNVLQSEPSAVIDYVELYDFPSLQPVAELGQESILAIAVFIGSTRLIDNILLGGAR</sequence>
<dbReference type="GO" id="GO:0015940">
    <property type="term" value="P:pantothenate biosynthetic process"/>
    <property type="evidence" value="ECO:0007669"/>
    <property type="project" value="UniProtKB-UniRule"/>
</dbReference>
<evidence type="ECO:0000256" key="8">
    <source>
        <dbReference type="HAMAP-Rule" id="MF_00158"/>
    </source>
</evidence>
<feature type="binding site" evidence="8">
    <location>
        <begin position="148"/>
        <end position="151"/>
    </location>
    <ligand>
        <name>ATP</name>
        <dbReference type="ChEBI" id="CHEBI:30616"/>
    </ligand>
</feature>
<evidence type="ECO:0000313" key="9">
    <source>
        <dbReference type="EMBL" id="ERT60404.1"/>
    </source>
</evidence>
<reference evidence="9 10" key="1">
    <citation type="submission" date="2013-09" db="EMBL/GenBank/DDBJ databases">
        <authorList>
            <person name="Durkin A.S."/>
            <person name="Haft D.R."/>
            <person name="McCorrison J."/>
            <person name="Torralba M."/>
            <person name="Gillis M."/>
            <person name="Haft D.H."/>
            <person name="Methe B."/>
            <person name="Sutton G."/>
            <person name="Nelson K.E."/>
        </authorList>
    </citation>
    <scope>NUCLEOTIDE SEQUENCE [LARGE SCALE GENOMIC DNA]</scope>
    <source>
        <strain evidence="9 10">BV3C16-1</strain>
    </source>
</reference>
<evidence type="ECO:0000256" key="1">
    <source>
        <dbReference type="ARBA" id="ARBA00004990"/>
    </source>
</evidence>
<dbReference type="OrthoDB" id="9773087at2"/>
<dbReference type="STRING" id="1111454.HMPREF1250_0300"/>
<evidence type="ECO:0000256" key="4">
    <source>
        <dbReference type="ARBA" id="ARBA00022655"/>
    </source>
</evidence>
<keyword evidence="4 8" id="KW-0566">Pantothenate biosynthesis</keyword>
<evidence type="ECO:0000256" key="6">
    <source>
        <dbReference type="ARBA" id="ARBA00022840"/>
    </source>
</evidence>